<evidence type="ECO:0000256" key="5">
    <source>
        <dbReference type="ARBA" id="ARBA00023157"/>
    </source>
</evidence>
<sequence>MSGQDGVRLNVGSARMGWHRTSGVTLDRVENIGSPAGPLFMIHVRKGGRAELPCDVHTADPTDRVVLVLWYKDGVGAPIYSYDSRKSKMNQVRDWADKKSLGGRAHFDLQASPAELVIDSVKADDEGLYRCRVDFKKSPTRNARTNLTVVVPPHTPAILSTDTGQPVWTTVGPYNEGESMSLICEVNGGKPTPRVTWWMNGRLLDDVSERPRPHLVTNRLTINHLTRSHLQANLVCEASNSNNSLPVKSDIKIEMNFKPLSVNILGSREPLSAGKKYELVCQSVGARPSASLTWWLDGVQLTNASTSTASSGNITLSTLTFVPKDSDGGKYLKCLSESPVIQHTPLEDKWRLEVYYTPKVQLALGSNLSPEEIKEGDDVYFECNVRANPWVYKVVWHHNGMHVNHNVSAGVIVSNQSLVIQRVKRHQTGLYTCVASNIEGDGQSNAVNLRVQYAPVCAAGQIHVYGAARHEEVSVTCRLDAVPPVVHFYWRFNSSGDVVDIAESHVATQGLQSSLSYVARTELDYGTLLCWGENHLGRQREPCVYKVVPAGPPDPPDNCSLINQTTETLRVKCQPGYDGGLLQKFIIEAYEAETMRLILNISENSVPDFSLRGLESGASYLLFIYGANEKGISEKKQLQGYTLKDVAEKRTAQVRPPPEELVSITPILAVVVGVVGSLVLVAIVAVVVVSLKRKNRPRNKNITLHIQTSLADTRDLDDKNPDLIPSNASSPTGSGGERGGGGGEGSIVGVGSGIDVEHKPPTTPEEGGFGSVHICASVPYPTNVVYSTYPRAPRGVPAPNPQEGELMYAELAFPPGASYPPGTLPRRKPDHTIYAQLDHGVPGMPSTVPCVPVSSGGMIECPTSGLMGGNLGGSVAGVLSGSVCPGMGVGISTMAAPTTLCPPAPVSAMADINRMAYTPAPPPHGFGGHPLTPPVLPEEDEQVTPDTPLMKNPKESEV</sequence>
<dbReference type="CDD" id="cd00096">
    <property type="entry name" value="Ig"/>
    <property type="match status" value="1"/>
</dbReference>
<feature type="domain" description="Ig-like" evidence="8">
    <location>
        <begin position="259"/>
        <end position="331"/>
    </location>
</feature>
<keyword evidence="3 7" id="KW-1133">Transmembrane helix</keyword>
<organism evidence="9 10">
    <name type="scientific">Scylla paramamosain</name>
    <name type="common">Mud crab</name>
    <dbReference type="NCBI Taxonomy" id="85552"/>
    <lineage>
        <taxon>Eukaryota</taxon>
        <taxon>Metazoa</taxon>
        <taxon>Ecdysozoa</taxon>
        <taxon>Arthropoda</taxon>
        <taxon>Crustacea</taxon>
        <taxon>Multicrustacea</taxon>
        <taxon>Malacostraca</taxon>
        <taxon>Eumalacostraca</taxon>
        <taxon>Eucarida</taxon>
        <taxon>Decapoda</taxon>
        <taxon>Pleocyemata</taxon>
        <taxon>Brachyura</taxon>
        <taxon>Eubrachyura</taxon>
        <taxon>Portunoidea</taxon>
        <taxon>Portunidae</taxon>
        <taxon>Portuninae</taxon>
        <taxon>Scylla</taxon>
    </lineage>
</organism>
<keyword evidence="5" id="KW-1015">Disulfide bond</keyword>
<comment type="subcellular location">
    <subcellularLocation>
        <location evidence="1">Membrane</location>
        <topology evidence="1">Single-pass membrane protein</topology>
    </subcellularLocation>
</comment>
<feature type="domain" description="Ig-like" evidence="8">
    <location>
        <begin position="358"/>
        <end position="450"/>
    </location>
</feature>
<comment type="caution">
    <text evidence="9">The sequence shown here is derived from an EMBL/GenBank/DDBJ whole genome shotgun (WGS) entry which is preliminary data.</text>
</comment>
<dbReference type="PANTHER" id="PTHR23278:SF19">
    <property type="entry name" value="OBSCURIN"/>
    <property type="match status" value="1"/>
</dbReference>
<protein>
    <recommendedName>
        <fullName evidence="8">Ig-like domain-containing protein</fullName>
    </recommendedName>
</protein>
<dbReference type="PANTHER" id="PTHR23278">
    <property type="entry name" value="SIDESTEP PROTEIN"/>
    <property type="match status" value="1"/>
</dbReference>
<evidence type="ECO:0000256" key="1">
    <source>
        <dbReference type="ARBA" id="ARBA00004167"/>
    </source>
</evidence>
<keyword evidence="4 7" id="KW-0472">Membrane</keyword>
<dbReference type="SMART" id="SM00408">
    <property type="entry name" value="IGc2"/>
    <property type="match status" value="3"/>
</dbReference>
<dbReference type="SUPFAM" id="SSF48726">
    <property type="entry name" value="Immunoglobulin"/>
    <property type="match status" value="5"/>
</dbReference>
<dbReference type="Pfam" id="PF13927">
    <property type="entry name" value="Ig_3"/>
    <property type="match status" value="2"/>
</dbReference>
<dbReference type="SUPFAM" id="SSF49265">
    <property type="entry name" value="Fibronectin type III"/>
    <property type="match status" value="1"/>
</dbReference>
<evidence type="ECO:0000256" key="7">
    <source>
        <dbReference type="SAM" id="Phobius"/>
    </source>
</evidence>
<keyword evidence="10" id="KW-1185">Reference proteome</keyword>
<gene>
    <name evidence="9" type="ORF">O3P69_017113</name>
</gene>
<feature type="region of interest" description="Disordered" evidence="6">
    <location>
        <begin position="920"/>
        <end position="958"/>
    </location>
</feature>
<dbReference type="Proteomes" id="UP001487740">
    <property type="component" value="Unassembled WGS sequence"/>
</dbReference>
<dbReference type="InterPro" id="IPR013783">
    <property type="entry name" value="Ig-like_fold"/>
</dbReference>
<dbReference type="InterPro" id="IPR036179">
    <property type="entry name" value="Ig-like_dom_sf"/>
</dbReference>
<dbReference type="SMART" id="SM00409">
    <property type="entry name" value="IG"/>
    <property type="match status" value="3"/>
</dbReference>
<dbReference type="CDD" id="cd00063">
    <property type="entry name" value="FN3"/>
    <property type="match status" value="1"/>
</dbReference>
<dbReference type="InterPro" id="IPR003598">
    <property type="entry name" value="Ig_sub2"/>
</dbReference>
<name>A0AAW0TVU7_SCYPA</name>
<evidence type="ECO:0000256" key="2">
    <source>
        <dbReference type="ARBA" id="ARBA00022692"/>
    </source>
</evidence>
<dbReference type="InterPro" id="IPR007110">
    <property type="entry name" value="Ig-like_dom"/>
</dbReference>
<evidence type="ECO:0000256" key="4">
    <source>
        <dbReference type="ARBA" id="ARBA00023136"/>
    </source>
</evidence>
<feature type="domain" description="Ig-like" evidence="8">
    <location>
        <begin position="35"/>
        <end position="148"/>
    </location>
</feature>
<dbReference type="Gene3D" id="2.60.40.10">
    <property type="entry name" value="Immunoglobulins"/>
    <property type="match status" value="6"/>
</dbReference>
<reference evidence="9 10" key="1">
    <citation type="submission" date="2023-03" db="EMBL/GenBank/DDBJ databases">
        <title>High-quality genome of Scylla paramamosain provides insights in environmental adaptation.</title>
        <authorList>
            <person name="Zhang L."/>
        </authorList>
    </citation>
    <scope>NUCLEOTIDE SEQUENCE [LARGE SCALE GENOMIC DNA]</scope>
    <source>
        <strain evidence="9">LZ_2023a</strain>
        <tissue evidence="9">Muscle</tissue>
    </source>
</reference>
<evidence type="ECO:0000313" key="10">
    <source>
        <dbReference type="Proteomes" id="UP001487740"/>
    </source>
</evidence>
<dbReference type="Pfam" id="PF08205">
    <property type="entry name" value="C2-set_2"/>
    <property type="match status" value="1"/>
</dbReference>
<feature type="domain" description="Ig-like" evidence="8">
    <location>
        <begin position="455"/>
        <end position="530"/>
    </location>
</feature>
<dbReference type="GO" id="GO:0016020">
    <property type="term" value="C:membrane"/>
    <property type="evidence" value="ECO:0007669"/>
    <property type="project" value="UniProtKB-SubCell"/>
</dbReference>
<dbReference type="InterPro" id="IPR003961">
    <property type="entry name" value="FN3_dom"/>
</dbReference>
<dbReference type="PROSITE" id="PS50835">
    <property type="entry name" value="IG_LIKE"/>
    <property type="match status" value="5"/>
</dbReference>
<feature type="transmembrane region" description="Helical" evidence="7">
    <location>
        <begin position="667"/>
        <end position="691"/>
    </location>
</feature>
<evidence type="ECO:0000256" key="3">
    <source>
        <dbReference type="ARBA" id="ARBA00022989"/>
    </source>
</evidence>
<dbReference type="Pfam" id="PF07686">
    <property type="entry name" value="V-set"/>
    <property type="match status" value="1"/>
</dbReference>
<dbReference type="AlphaFoldDB" id="A0AAW0TVU7"/>
<proteinExistence type="predicted"/>
<evidence type="ECO:0000259" key="8">
    <source>
        <dbReference type="PROSITE" id="PS50835"/>
    </source>
</evidence>
<feature type="region of interest" description="Disordered" evidence="6">
    <location>
        <begin position="713"/>
        <end position="767"/>
    </location>
</feature>
<dbReference type="InterPro" id="IPR003599">
    <property type="entry name" value="Ig_sub"/>
</dbReference>
<evidence type="ECO:0000313" key="9">
    <source>
        <dbReference type="EMBL" id="KAK8391218.1"/>
    </source>
</evidence>
<dbReference type="EMBL" id="JARAKH010000024">
    <property type="protein sequence ID" value="KAK8391218.1"/>
    <property type="molecule type" value="Genomic_DNA"/>
</dbReference>
<keyword evidence="2 7" id="KW-0812">Transmembrane</keyword>
<accession>A0AAW0TVU7</accession>
<evidence type="ECO:0000256" key="6">
    <source>
        <dbReference type="SAM" id="MobiDB-lite"/>
    </source>
</evidence>
<feature type="domain" description="Ig-like" evidence="8">
    <location>
        <begin position="156"/>
        <end position="252"/>
    </location>
</feature>
<dbReference type="InterPro" id="IPR013106">
    <property type="entry name" value="Ig_V-set"/>
</dbReference>
<feature type="compositionally biased region" description="Gly residues" evidence="6">
    <location>
        <begin position="733"/>
        <end position="752"/>
    </location>
</feature>
<dbReference type="InterPro" id="IPR036116">
    <property type="entry name" value="FN3_sf"/>
</dbReference>
<dbReference type="InterPro" id="IPR013162">
    <property type="entry name" value="CD80_C2-set"/>
</dbReference>